<evidence type="ECO:0000256" key="1">
    <source>
        <dbReference type="SAM" id="Phobius"/>
    </source>
</evidence>
<feature type="transmembrane region" description="Helical" evidence="1">
    <location>
        <begin position="21"/>
        <end position="38"/>
    </location>
</feature>
<evidence type="ECO:0000313" key="3">
    <source>
        <dbReference type="EMBL" id="GGC29994.1"/>
    </source>
</evidence>
<feature type="transmembrane region" description="Helical" evidence="1">
    <location>
        <begin position="44"/>
        <end position="66"/>
    </location>
</feature>
<feature type="transmembrane region" description="Helical" evidence="1">
    <location>
        <begin position="196"/>
        <end position="216"/>
    </location>
</feature>
<keyword evidence="1" id="KW-0472">Membrane</keyword>
<evidence type="ECO:0000259" key="2">
    <source>
        <dbReference type="Pfam" id="PF02517"/>
    </source>
</evidence>
<feature type="transmembrane region" description="Helical" evidence="1">
    <location>
        <begin position="130"/>
        <end position="151"/>
    </location>
</feature>
<organism evidence="3 4">
    <name type="scientific">Marivirga lumbricoides</name>
    <dbReference type="NCBI Taxonomy" id="1046115"/>
    <lineage>
        <taxon>Bacteria</taxon>
        <taxon>Pseudomonadati</taxon>
        <taxon>Bacteroidota</taxon>
        <taxon>Cytophagia</taxon>
        <taxon>Cytophagales</taxon>
        <taxon>Marivirgaceae</taxon>
        <taxon>Marivirga</taxon>
    </lineage>
</organism>
<sequence>MENQLKPFWNKYFKFDWKLGVFLLALICIPRFFLVLKANQTGSYGAIGAIMVVSALVPFLFLSRFGRNKIGIKKTNKIGALILALVAGVAFSLILYLIGTELYDTSYQNWYVYIAKSYNIPEVISADDKLILFISMAGTGMIFSPVGEEFFFRGIVHGSFARSIGEKRASFVDSSAFALTHIAHFGIVFIDGGWSFYLIPTFIWVLGMFLVSLLFFKTKQLTNSLWGAVLCHAGFNLGMIYCIFYLL</sequence>
<dbReference type="Proteomes" id="UP000636010">
    <property type="component" value="Unassembled WGS sequence"/>
</dbReference>
<dbReference type="Pfam" id="PF02517">
    <property type="entry name" value="Rce1-like"/>
    <property type="match status" value="1"/>
</dbReference>
<dbReference type="RefSeq" id="WP_188461740.1">
    <property type="nucleotide sequence ID" value="NZ_BAABHU010000004.1"/>
</dbReference>
<feature type="transmembrane region" description="Helical" evidence="1">
    <location>
        <begin position="225"/>
        <end position="246"/>
    </location>
</feature>
<feature type="transmembrane region" description="Helical" evidence="1">
    <location>
        <begin position="78"/>
        <end position="98"/>
    </location>
</feature>
<feature type="domain" description="CAAX prenyl protease 2/Lysostaphin resistance protein A-like" evidence="2">
    <location>
        <begin position="134"/>
        <end position="237"/>
    </location>
</feature>
<proteinExistence type="predicted"/>
<reference evidence="4" key="1">
    <citation type="journal article" date="2019" name="Int. J. Syst. Evol. Microbiol.">
        <title>The Global Catalogue of Microorganisms (GCM) 10K type strain sequencing project: providing services to taxonomists for standard genome sequencing and annotation.</title>
        <authorList>
            <consortium name="The Broad Institute Genomics Platform"/>
            <consortium name="The Broad Institute Genome Sequencing Center for Infectious Disease"/>
            <person name="Wu L."/>
            <person name="Ma J."/>
        </authorList>
    </citation>
    <scope>NUCLEOTIDE SEQUENCE [LARGE SCALE GENOMIC DNA]</scope>
    <source>
        <strain evidence="4">CGMCC 1.10832</strain>
    </source>
</reference>
<gene>
    <name evidence="3" type="ORF">GCM10011506_14280</name>
</gene>
<evidence type="ECO:0000313" key="4">
    <source>
        <dbReference type="Proteomes" id="UP000636010"/>
    </source>
</evidence>
<accession>A0ABQ1LUS1</accession>
<keyword evidence="1" id="KW-0812">Transmembrane</keyword>
<keyword evidence="1" id="KW-1133">Transmembrane helix</keyword>
<dbReference type="InterPro" id="IPR003675">
    <property type="entry name" value="Rce1/LyrA-like_dom"/>
</dbReference>
<feature type="transmembrane region" description="Helical" evidence="1">
    <location>
        <begin position="171"/>
        <end position="190"/>
    </location>
</feature>
<name>A0ABQ1LUS1_9BACT</name>
<dbReference type="EMBL" id="BMEC01000004">
    <property type="protein sequence ID" value="GGC29994.1"/>
    <property type="molecule type" value="Genomic_DNA"/>
</dbReference>
<comment type="caution">
    <text evidence="3">The sequence shown here is derived from an EMBL/GenBank/DDBJ whole genome shotgun (WGS) entry which is preliminary data.</text>
</comment>
<keyword evidence="4" id="KW-1185">Reference proteome</keyword>
<protein>
    <recommendedName>
        <fullName evidence="2">CAAX prenyl protease 2/Lysostaphin resistance protein A-like domain-containing protein</fullName>
    </recommendedName>
</protein>